<name>A0A2K3QWF2_ENTGA</name>
<reference evidence="3 4" key="1">
    <citation type="submission" date="2020-03" db="EMBL/GenBank/DDBJ databases">
        <title>Characterization of ganglioside-mimicking enterococci.</title>
        <authorList>
            <person name="Patry R.T."/>
            <person name="Nothaft H."/>
            <person name="Bridger R."/>
            <person name="Shajahan A."/>
            <person name="Huynh S."/>
            <person name="Sanchez S."/>
            <person name="Azadi P."/>
            <person name="Cooper K."/>
            <person name="Miller W.G."/>
            <person name="Parker C.T."/>
            <person name="Wells L."/>
            <person name="Szymanski C.M."/>
        </authorList>
    </citation>
    <scope>NUCLEOTIDE SEQUENCE [LARGE SCALE GENOMIC DNA]</scope>
    <source>
        <strain evidence="3 4">EGM181</strain>
    </source>
</reference>
<evidence type="ECO:0000313" key="3">
    <source>
        <dbReference type="EMBL" id="QOG25984.1"/>
    </source>
</evidence>
<dbReference type="RefSeq" id="WP_103300289.1">
    <property type="nucleotide sequence ID" value="NZ_CAKOCH010000003.1"/>
</dbReference>
<evidence type="ECO:0000313" key="1">
    <source>
        <dbReference type="EMBL" id="MBA0971998.1"/>
    </source>
</evidence>
<reference evidence="1 5" key="2">
    <citation type="submission" date="2020-06" db="EMBL/GenBank/DDBJ databases">
        <title>Crossreactivity between MHC class I-restricted antigens from cancer cells and an enterococcal bacteriophage.</title>
        <authorList>
            <person name="Fluckiger A."/>
            <person name="Daillere R."/>
            <person name="Sassi M."/>
            <person name="Cattoir V."/>
            <person name="Kroemer G."/>
            <person name="Zitvogel L."/>
        </authorList>
    </citation>
    <scope>NUCLEOTIDE SEQUENCE [LARGE SCALE GENOMIC DNA]</scope>
    <source>
        <strain evidence="1 5">EG4</strain>
    </source>
</reference>
<dbReference type="PANTHER" id="PTHR35792:SF1">
    <property type="entry name" value="SLL0268 PROTEIN"/>
    <property type="match status" value="1"/>
</dbReference>
<sequence length="121" mass="13658">MIGNFIKGLLFGSLAGGLGGLLFAPKSGKETREQMIRYVDETTEATLEFNESVKNLKDAVTLTRKTVDETIPVVKESFTKDFESFKFQAQPRIERIKTHVDRLNQHVTTIQAKSVPQEENK</sequence>
<evidence type="ECO:0000313" key="5">
    <source>
        <dbReference type="Proteomes" id="UP000571857"/>
    </source>
</evidence>
<dbReference type="EMBL" id="JASUBT010000012">
    <property type="protein sequence ID" value="MDL4936980.1"/>
    <property type="molecule type" value="Genomic_DNA"/>
</dbReference>
<gene>
    <name evidence="3" type="ORF">EGM181_01230</name>
    <name evidence="1" type="ORF">HWH42_05200</name>
    <name evidence="2" type="ORF">QRX88_14835</name>
</gene>
<dbReference type="PANTHER" id="PTHR35792">
    <property type="entry name" value="GENERAL STRESS PROTEIN"/>
    <property type="match status" value="1"/>
</dbReference>
<proteinExistence type="predicted"/>
<accession>A0A2K3QWF2</accession>
<dbReference type="Proteomes" id="UP000571857">
    <property type="component" value="Unassembled WGS sequence"/>
</dbReference>
<evidence type="ECO:0000313" key="4">
    <source>
        <dbReference type="Proteomes" id="UP000516696"/>
    </source>
</evidence>
<dbReference type="Proteomes" id="UP001241571">
    <property type="component" value="Unassembled WGS sequence"/>
</dbReference>
<dbReference type="EMBL" id="CP050485">
    <property type="protein sequence ID" value="QOG25984.1"/>
    <property type="molecule type" value="Genomic_DNA"/>
</dbReference>
<dbReference type="Proteomes" id="UP000516696">
    <property type="component" value="Chromosome"/>
</dbReference>
<dbReference type="InterPro" id="IPR024623">
    <property type="entry name" value="YtxH"/>
</dbReference>
<dbReference type="EMBL" id="JABXJK010000013">
    <property type="protein sequence ID" value="MBA0971998.1"/>
    <property type="molecule type" value="Genomic_DNA"/>
</dbReference>
<dbReference type="AlphaFoldDB" id="A0A2K3QWF2"/>
<evidence type="ECO:0000313" key="6">
    <source>
        <dbReference type="Proteomes" id="UP001241571"/>
    </source>
</evidence>
<dbReference type="Pfam" id="PF12732">
    <property type="entry name" value="YtxH"/>
    <property type="match status" value="1"/>
</dbReference>
<dbReference type="InterPro" id="IPR052928">
    <property type="entry name" value="Desiccation-related_membrane"/>
</dbReference>
<protein>
    <submittedName>
        <fullName evidence="2">YtxH domain-containing protein</fullName>
    </submittedName>
</protein>
<organism evidence="2 6">
    <name type="scientific">Enterococcus gallinarum</name>
    <dbReference type="NCBI Taxonomy" id="1353"/>
    <lineage>
        <taxon>Bacteria</taxon>
        <taxon>Bacillati</taxon>
        <taxon>Bacillota</taxon>
        <taxon>Bacilli</taxon>
        <taxon>Lactobacillales</taxon>
        <taxon>Enterococcaceae</taxon>
        <taxon>Enterococcus</taxon>
    </lineage>
</organism>
<evidence type="ECO:0000313" key="2">
    <source>
        <dbReference type="EMBL" id="MDL4936980.1"/>
    </source>
</evidence>
<reference evidence="2 6" key="3">
    <citation type="submission" date="2023-06" db="EMBL/GenBank/DDBJ databases">
        <title>Acute promotion of culturable opportunistic pathogens and persistent increase of antibiotic resistance following antibiotic exposure in mouse gut microbiota.</title>
        <authorList>
            <person name="Li L."/>
            <person name="Wang B."/>
            <person name="Sun Y."/>
            <person name="Wang M."/>
            <person name="Xu H."/>
        </authorList>
    </citation>
    <scope>NUCLEOTIDE SEQUENCE [LARGE SCALE GENOMIC DNA]</scope>
    <source>
        <strain evidence="2 6">CRI2_2</strain>
    </source>
</reference>